<feature type="compositionally biased region" description="Low complexity" evidence="2">
    <location>
        <begin position="321"/>
        <end position="330"/>
    </location>
</feature>
<evidence type="ECO:0000256" key="1">
    <source>
        <dbReference type="SAM" id="Coils"/>
    </source>
</evidence>
<comment type="caution">
    <text evidence="4">The sequence shown here is derived from an EMBL/GenBank/DDBJ whole genome shotgun (WGS) entry which is preliminary data.</text>
</comment>
<gene>
    <name evidence="4" type="ORF">ED733_007967</name>
</gene>
<feature type="region of interest" description="Disordered" evidence="2">
    <location>
        <begin position="319"/>
        <end position="343"/>
    </location>
</feature>
<evidence type="ECO:0000256" key="3">
    <source>
        <dbReference type="SAM" id="Phobius"/>
    </source>
</evidence>
<evidence type="ECO:0000313" key="5">
    <source>
        <dbReference type="Proteomes" id="UP000317257"/>
    </source>
</evidence>
<dbReference type="AlphaFoldDB" id="A0A5C6GJV0"/>
<feature type="compositionally biased region" description="Polar residues" evidence="2">
    <location>
        <begin position="294"/>
        <end position="303"/>
    </location>
</feature>
<feature type="region of interest" description="Disordered" evidence="2">
    <location>
        <begin position="15"/>
        <end position="35"/>
    </location>
</feature>
<feature type="compositionally biased region" description="Low complexity" evidence="2">
    <location>
        <begin position="609"/>
        <end position="631"/>
    </location>
</feature>
<keyword evidence="3" id="KW-0472">Membrane</keyword>
<name>A0A5C6GJV0_METRR</name>
<evidence type="ECO:0000256" key="2">
    <source>
        <dbReference type="SAM" id="MobiDB-lite"/>
    </source>
</evidence>
<feature type="coiled-coil region" evidence="1">
    <location>
        <begin position="849"/>
        <end position="922"/>
    </location>
</feature>
<feature type="compositionally biased region" description="Polar residues" evidence="2">
    <location>
        <begin position="582"/>
        <end position="591"/>
    </location>
</feature>
<feature type="compositionally biased region" description="Polar residues" evidence="2">
    <location>
        <begin position="331"/>
        <end position="342"/>
    </location>
</feature>
<feature type="region of interest" description="Disordered" evidence="2">
    <location>
        <begin position="1063"/>
        <end position="1211"/>
    </location>
</feature>
<feature type="compositionally biased region" description="Low complexity" evidence="2">
    <location>
        <begin position="1187"/>
        <end position="1211"/>
    </location>
</feature>
<evidence type="ECO:0000313" key="4">
    <source>
        <dbReference type="EMBL" id="TWU77619.1"/>
    </source>
</evidence>
<feature type="transmembrane region" description="Helical" evidence="3">
    <location>
        <begin position="432"/>
        <end position="452"/>
    </location>
</feature>
<protein>
    <recommendedName>
        <fullName evidence="6">Ubiquitination network signaling protein</fullName>
    </recommendedName>
</protein>
<dbReference type="Proteomes" id="UP000317257">
    <property type="component" value="Unassembled WGS sequence"/>
</dbReference>
<evidence type="ECO:0008006" key="6">
    <source>
        <dbReference type="Google" id="ProtNLM"/>
    </source>
</evidence>
<proteinExistence type="predicted"/>
<accession>A0A5C6GJV0</accession>
<feature type="region of interest" description="Disordered" evidence="2">
    <location>
        <begin position="575"/>
        <end position="642"/>
    </location>
</feature>
<keyword evidence="1" id="KW-0175">Coiled coil</keyword>
<keyword evidence="3" id="KW-0812">Transmembrane</keyword>
<dbReference type="EMBL" id="SBHS01000003">
    <property type="protein sequence ID" value="TWU77619.1"/>
    <property type="molecule type" value="Genomic_DNA"/>
</dbReference>
<keyword evidence="3" id="KW-1133">Transmembrane helix</keyword>
<feature type="transmembrane region" description="Helical" evidence="3">
    <location>
        <begin position="381"/>
        <end position="411"/>
    </location>
</feature>
<sequence length="1211" mass="132325">MDGSACTGIVFLAPDDRSRRGTGQNTVPASGRKAACLSEDDDTSSACRERARDLAGRIESASAAARTLEAESGRGAGQYLPDSRLTATADTADTAGTAGTTGTAGTAGTTYCGNLLVLLLHYYWLALPSQFDPLCFFVSLPSRKSYFLLLTTLLQHRHRHLLVARILFSSPLDGFQDHNHKGPLPAILAILFISTGWPILYPGIPPRGHLNIDPTPTSFRMPRASGPAKRQQGASSGPRDSKHDNGLVSPAKRNPGRKSHGQLDGSARTPDHSAGHAGPSPSPPLLPLHATHLDGSSSKNGSDATIDIPSASFVRRDSLGTCSDTSSDSCQSHPGANGSSNEIGHRQIDLNAMRNADVHKDSGPLEMAVTVVKSLPLQDTLAILIILMHVPHMSLSLIYAFFALVTFVPPVTTRTGMNINLAEILDSHSHTLNFVTLLCIDFFFFLIWVFLWQPIQDGILEFAKPVIAITLGGGTNAKDGTSRGVTTCFTWIMLHQIIRATRSHWTKLARHLPDNWPLPTLLSQSFEPKSVVHDKRSTHGWIQSILAMHILTQGIVRYVREWYLKREKYSAASGLGDAEAGKSSSLGNSSGTPGGGLNGSQSLDTSHDAGSTAPEAEASASHPPTTTNMTTTKKRRKQNAQVRLQQPLWAAVASTKIVVMKEMELSKSVRPDGIVNIHTNEGTTFEKKDRQIWISYIGSDEVCFNTSYFPDSRTDTQQEPMAANGHAKATRPPGVDSSKPFYVRINNAFWQPSRILPIDEAEETDEVKKDRDGKECKRIRWTGDIYGLRPASKYVCEFVDVETGAVIFSTSIRTVKETLREDDPMSPVFPPSQQPLRPDSPATILRTSIAASEAKLAEEKSRLRTLRKDLKTKINAVRKENELVDNQLSSAGNSDEKHRQKIRQQETQKVQAERDTECLTEDLKHFDTEPELSERKKKMERVYAAEKKTFDVEQKEFKKHKSALDGEVKTKELEMSSLNTRRNKIATRIAKVETELDNITDANNRGLGEAERRNQQRSFWLNNATSIENNYNERLTVVCSNNAAKMRQFQLLQTQMKALSGYLNSSNGMQEDDGTASGAGGELRHGGFSQPPMWNSNPAVTPHFPSRVWPRANSNDLMPPSLAASTQHGAPGWPPPPTAPSFEPRRAKSRGRSSSMLSDVSGFTEPSDEGSAKSPLARLRRPGVGYAGRNGTSGSSASSGSASFGDPASPR</sequence>
<reference evidence="5" key="1">
    <citation type="submission" date="2018-12" db="EMBL/GenBank/DDBJ databases">
        <title>The complete genome of Metarhizium rileyi, a key fungal pathogen of Lepidoptera.</title>
        <authorList>
            <person name="Binneck E."/>
            <person name="Lastra C.C.L."/>
            <person name="Sosa-Gomez D.R."/>
        </authorList>
    </citation>
    <scope>NUCLEOTIDE SEQUENCE [LARGE SCALE GENOMIC DNA]</scope>
    <source>
        <strain evidence="5">Cep018-CH2</strain>
    </source>
</reference>
<feature type="region of interest" description="Disordered" evidence="2">
    <location>
        <begin position="211"/>
        <end position="306"/>
    </location>
</feature>
<organism evidence="4 5">
    <name type="scientific">Metarhizium rileyi (strain RCEF 4871)</name>
    <name type="common">Nomuraea rileyi</name>
    <dbReference type="NCBI Taxonomy" id="1649241"/>
    <lineage>
        <taxon>Eukaryota</taxon>
        <taxon>Fungi</taxon>
        <taxon>Dikarya</taxon>
        <taxon>Ascomycota</taxon>
        <taxon>Pezizomycotina</taxon>
        <taxon>Sordariomycetes</taxon>
        <taxon>Hypocreomycetidae</taxon>
        <taxon>Hypocreales</taxon>
        <taxon>Clavicipitaceae</taxon>
        <taxon>Metarhizium</taxon>
    </lineage>
</organism>